<dbReference type="AlphaFoldDB" id="A0A2P2PWI9"/>
<protein>
    <submittedName>
        <fullName evidence="1">Uncharacterized protein</fullName>
    </submittedName>
</protein>
<evidence type="ECO:0000313" key="1">
    <source>
        <dbReference type="EMBL" id="MBX59114.1"/>
    </source>
</evidence>
<dbReference type="EMBL" id="GGEC01078630">
    <property type="protein sequence ID" value="MBX59114.1"/>
    <property type="molecule type" value="Transcribed_RNA"/>
</dbReference>
<organism evidence="1">
    <name type="scientific">Rhizophora mucronata</name>
    <name type="common">Asiatic mangrove</name>
    <dbReference type="NCBI Taxonomy" id="61149"/>
    <lineage>
        <taxon>Eukaryota</taxon>
        <taxon>Viridiplantae</taxon>
        <taxon>Streptophyta</taxon>
        <taxon>Embryophyta</taxon>
        <taxon>Tracheophyta</taxon>
        <taxon>Spermatophyta</taxon>
        <taxon>Magnoliopsida</taxon>
        <taxon>eudicotyledons</taxon>
        <taxon>Gunneridae</taxon>
        <taxon>Pentapetalae</taxon>
        <taxon>rosids</taxon>
        <taxon>fabids</taxon>
        <taxon>Malpighiales</taxon>
        <taxon>Rhizophoraceae</taxon>
        <taxon>Rhizophora</taxon>
    </lineage>
</organism>
<accession>A0A2P2PWI9</accession>
<reference evidence="1" key="1">
    <citation type="submission" date="2018-02" db="EMBL/GenBank/DDBJ databases">
        <title>Rhizophora mucronata_Transcriptome.</title>
        <authorList>
            <person name="Meera S.P."/>
            <person name="Sreeshan A."/>
            <person name="Augustine A."/>
        </authorList>
    </citation>
    <scope>NUCLEOTIDE SEQUENCE</scope>
    <source>
        <tissue evidence="1">Leaf</tissue>
    </source>
</reference>
<sequence>MSLLRPRQIVLGSKCRLFHGRGFWSDTSSIDLCPLHVAENK</sequence>
<proteinExistence type="predicted"/>
<name>A0A2P2PWI9_RHIMU</name>